<evidence type="ECO:0000259" key="1">
    <source>
        <dbReference type="SMART" id="SM00256"/>
    </source>
</evidence>
<dbReference type="SUPFAM" id="SSF81383">
    <property type="entry name" value="F-box domain"/>
    <property type="match status" value="1"/>
</dbReference>
<keyword evidence="3" id="KW-1185">Reference proteome</keyword>
<name>A0A6A6XH59_9PLEO</name>
<sequence>MSSSKPSRIIRIKMLNRSLPIAKSPTIPPSPKPRGPPPEPLIVFELLEMILLHLPMKDLLLAQRVSKRWASVIRTSPPIQRALYFLPISLPNSTSDISPAALRALFMPNPLLRKAFEDCMYIAEVLLDSKVVRMAPEKHTEYTLGVTLHSFPPGKGWEDRFRWKEASWRRMLVMQPPVEMVAVEDRRIAPDYDDCFCEYVRNKMGARMCDVLDLEELSTKTAEF</sequence>
<dbReference type="SMART" id="SM00256">
    <property type="entry name" value="FBOX"/>
    <property type="match status" value="1"/>
</dbReference>
<dbReference type="Proteomes" id="UP000799757">
    <property type="component" value="Unassembled WGS sequence"/>
</dbReference>
<protein>
    <recommendedName>
        <fullName evidence="1">F-box domain-containing protein</fullName>
    </recommendedName>
</protein>
<feature type="domain" description="F-box" evidence="1">
    <location>
        <begin position="42"/>
        <end position="82"/>
    </location>
</feature>
<dbReference type="CDD" id="cd09917">
    <property type="entry name" value="F-box_SF"/>
    <property type="match status" value="1"/>
</dbReference>
<reference evidence="2" key="1">
    <citation type="journal article" date="2020" name="Stud. Mycol.">
        <title>101 Dothideomycetes genomes: a test case for predicting lifestyles and emergence of pathogens.</title>
        <authorList>
            <person name="Haridas S."/>
            <person name="Albert R."/>
            <person name="Binder M."/>
            <person name="Bloem J."/>
            <person name="Labutti K."/>
            <person name="Salamov A."/>
            <person name="Andreopoulos B."/>
            <person name="Baker S."/>
            <person name="Barry K."/>
            <person name="Bills G."/>
            <person name="Bluhm B."/>
            <person name="Cannon C."/>
            <person name="Castanera R."/>
            <person name="Culley D."/>
            <person name="Daum C."/>
            <person name="Ezra D."/>
            <person name="Gonzalez J."/>
            <person name="Henrissat B."/>
            <person name="Kuo A."/>
            <person name="Liang C."/>
            <person name="Lipzen A."/>
            <person name="Lutzoni F."/>
            <person name="Magnuson J."/>
            <person name="Mondo S."/>
            <person name="Nolan M."/>
            <person name="Ohm R."/>
            <person name="Pangilinan J."/>
            <person name="Park H.-J."/>
            <person name="Ramirez L."/>
            <person name="Alfaro M."/>
            <person name="Sun H."/>
            <person name="Tritt A."/>
            <person name="Yoshinaga Y."/>
            <person name="Zwiers L.-H."/>
            <person name="Turgeon B."/>
            <person name="Goodwin S."/>
            <person name="Spatafora J."/>
            <person name="Crous P."/>
            <person name="Grigoriev I."/>
        </authorList>
    </citation>
    <scope>NUCLEOTIDE SEQUENCE</scope>
    <source>
        <strain evidence="2">CBS 109.77</strain>
    </source>
</reference>
<accession>A0A6A6XH59</accession>
<dbReference type="InterPro" id="IPR001810">
    <property type="entry name" value="F-box_dom"/>
</dbReference>
<dbReference type="OrthoDB" id="3800738at2759"/>
<evidence type="ECO:0000313" key="2">
    <source>
        <dbReference type="EMBL" id="KAF2795711.1"/>
    </source>
</evidence>
<evidence type="ECO:0000313" key="3">
    <source>
        <dbReference type="Proteomes" id="UP000799757"/>
    </source>
</evidence>
<dbReference type="AlphaFoldDB" id="A0A6A6XH59"/>
<dbReference type="Pfam" id="PF00646">
    <property type="entry name" value="F-box"/>
    <property type="match status" value="1"/>
</dbReference>
<gene>
    <name evidence="2" type="ORF">K505DRAFT_9074</name>
</gene>
<dbReference type="EMBL" id="MU001850">
    <property type="protein sequence ID" value="KAF2795711.1"/>
    <property type="molecule type" value="Genomic_DNA"/>
</dbReference>
<dbReference type="Gene3D" id="1.20.1280.50">
    <property type="match status" value="1"/>
</dbReference>
<organism evidence="2 3">
    <name type="scientific">Melanomma pulvis-pyrius CBS 109.77</name>
    <dbReference type="NCBI Taxonomy" id="1314802"/>
    <lineage>
        <taxon>Eukaryota</taxon>
        <taxon>Fungi</taxon>
        <taxon>Dikarya</taxon>
        <taxon>Ascomycota</taxon>
        <taxon>Pezizomycotina</taxon>
        <taxon>Dothideomycetes</taxon>
        <taxon>Pleosporomycetidae</taxon>
        <taxon>Pleosporales</taxon>
        <taxon>Melanommataceae</taxon>
        <taxon>Melanomma</taxon>
    </lineage>
</organism>
<dbReference type="InterPro" id="IPR036047">
    <property type="entry name" value="F-box-like_dom_sf"/>
</dbReference>
<proteinExistence type="predicted"/>